<dbReference type="SUPFAM" id="SSF53850">
    <property type="entry name" value="Periplasmic binding protein-like II"/>
    <property type="match status" value="1"/>
</dbReference>
<protein>
    <submittedName>
        <fullName evidence="1">TAXI family TRAP transporter solute-binding subunit</fullName>
    </submittedName>
</protein>
<sequence>MGRRGRLQVFGPFLMIILCTSPAFAGKLGMVTGGPKGTYYQFGLNLQELMKTRGYELEVFHSTGSVENVYAVFKRPGVQLGIVQSDVLAFVAKVQTNPALKRIAQKIKMVFPLYNEEIHLVGRNDINDFDDLEGKRVAIDKEGSGTYLTAKLLFEISQVKPAELVPVGTEEALERIKAGTLDAMFYVAGYPVRLFKENVKAEDKLKLIPITNKNVVAFYPQAVIPAGTYDWHKEEVPTAAVKAVLITYDYRFRQCGEVGQFAKILYENQDWLRQHGHPKWKNVDLSYELKGWEQYDCVRRELGTVKPVELPKSKDVNPVLEAIKELL</sequence>
<dbReference type="Pfam" id="PF16868">
    <property type="entry name" value="NMT1_3"/>
    <property type="match status" value="1"/>
</dbReference>
<dbReference type="NCBIfam" id="TIGR02122">
    <property type="entry name" value="TRAP_TAXI"/>
    <property type="match status" value="1"/>
</dbReference>
<name>A0A832A5U0_9BACT</name>
<organism evidence="1">
    <name type="scientific">Desulfacinum infernum</name>
    <dbReference type="NCBI Taxonomy" id="35837"/>
    <lineage>
        <taxon>Bacteria</taxon>
        <taxon>Pseudomonadati</taxon>
        <taxon>Thermodesulfobacteriota</taxon>
        <taxon>Syntrophobacteria</taxon>
        <taxon>Syntrophobacterales</taxon>
        <taxon>Syntrophobacteraceae</taxon>
        <taxon>Desulfacinum</taxon>
    </lineage>
</organism>
<dbReference type="AlphaFoldDB" id="A0A832A5U0"/>
<gene>
    <name evidence="1" type="ORF">ENS06_14630</name>
</gene>
<reference evidence="1" key="1">
    <citation type="journal article" date="2020" name="mSystems">
        <title>Genome- and Community-Level Interaction Insights into Carbon Utilization and Element Cycling Functions of Hydrothermarchaeota in Hydrothermal Sediment.</title>
        <authorList>
            <person name="Zhou Z."/>
            <person name="Liu Y."/>
            <person name="Xu W."/>
            <person name="Pan J."/>
            <person name="Luo Z.H."/>
            <person name="Li M."/>
        </authorList>
    </citation>
    <scope>NUCLEOTIDE SEQUENCE [LARGE SCALE GENOMIC DNA]</scope>
    <source>
        <strain evidence="1">SpSt-456</strain>
    </source>
</reference>
<dbReference type="InterPro" id="IPR011852">
    <property type="entry name" value="TRAP_TAXI"/>
</dbReference>
<dbReference type="Gene3D" id="3.40.190.10">
    <property type="entry name" value="Periplasmic binding protein-like II"/>
    <property type="match status" value="2"/>
</dbReference>
<dbReference type="PANTHER" id="PTHR42941">
    <property type="entry name" value="SLL1037 PROTEIN"/>
    <property type="match status" value="1"/>
</dbReference>
<dbReference type="PANTHER" id="PTHR42941:SF1">
    <property type="entry name" value="SLL1037 PROTEIN"/>
    <property type="match status" value="1"/>
</dbReference>
<accession>A0A832A5U0</accession>
<dbReference type="EMBL" id="DSTK01000040">
    <property type="protein sequence ID" value="HFK98546.1"/>
    <property type="molecule type" value="Genomic_DNA"/>
</dbReference>
<evidence type="ECO:0000313" key="1">
    <source>
        <dbReference type="EMBL" id="HFK98546.1"/>
    </source>
</evidence>
<proteinExistence type="predicted"/>
<comment type="caution">
    <text evidence="1">The sequence shown here is derived from an EMBL/GenBank/DDBJ whole genome shotgun (WGS) entry which is preliminary data.</text>
</comment>